<accession>A0A432VXK6</accession>
<dbReference type="InterPro" id="IPR029058">
    <property type="entry name" value="AB_hydrolase_fold"/>
</dbReference>
<organism evidence="2 3">
    <name type="scientific">Aliidiomarina haloalkalitolerans</name>
    <dbReference type="NCBI Taxonomy" id="859059"/>
    <lineage>
        <taxon>Bacteria</taxon>
        <taxon>Pseudomonadati</taxon>
        <taxon>Pseudomonadota</taxon>
        <taxon>Gammaproteobacteria</taxon>
        <taxon>Alteromonadales</taxon>
        <taxon>Idiomarinaceae</taxon>
        <taxon>Aliidiomarina</taxon>
    </lineage>
</organism>
<dbReference type="Gene3D" id="3.40.50.1820">
    <property type="entry name" value="alpha/beta hydrolase"/>
    <property type="match status" value="1"/>
</dbReference>
<feature type="domain" description="AB hydrolase-1" evidence="1">
    <location>
        <begin position="49"/>
        <end position="261"/>
    </location>
</feature>
<dbReference type="SUPFAM" id="SSF53474">
    <property type="entry name" value="alpha/beta-Hydrolases"/>
    <property type="match status" value="1"/>
</dbReference>
<sequence length="298" mass="31639">MNIVALHSSQSHSGQWKNLHKALLVEGLLAGSETADAGTTTASMVSKSTAQVHEFFAPDLIGYGRGAPVSKEAVDFRLADELAALTADSSQLPFAARPGQEPVVLVGHSYGGALALQWALRYPEQVRGLVLYEPVSFHVLPADSPARAEIVAIAEQMDNLSLAEAAASFVDYWNTPGYFARLPERARSQMVTQQAKVQADFHALLDEATELADYAALRMPVVLVHGTESPLSSQTVAQCLAATIPHCLHLDVAAGHMAPLTQATVVNPLLVNGLRYVLQASASPESTHSVQQSAAVDG</sequence>
<keyword evidence="2" id="KW-0378">Hydrolase</keyword>
<protein>
    <submittedName>
        <fullName evidence="2">Alpha/beta hydrolase</fullName>
    </submittedName>
</protein>
<dbReference type="PRINTS" id="PR00111">
    <property type="entry name" value="ABHYDROLASE"/>
</dbReference>
<evidence type="ECO:0000259" key="1">
    <source>
        <dbReference type="Pfam" id="PF00561"/>
    </source>
</evidence>
<keyword evidence="3" id="KW-1185">Reference proteome</keyword>
<evidence type="ECO:0000313" key="3">
    <source>
        <dbReference type="Proteomes" id="UP000288212"/>
    </source>
</evidence>
<dbReference type="EMBL" id="PIPI01000001">
    <property type="protein sequence ID" value="RUO21328.1"/>
    <property type="molecule type" value="Genomic_DNA"/>
</dbReference>
<reference evidence="2 3" key="1">
    <citation type="journal article" date="2011" name="Front. Microbiol.">
        <title>Genomic signatures of strain selection and enhancement in Bacillus atrophaeus var. globigii, a historical biowarfare simulant.</title>
        <authorList>
            <person name="Gibbons H.S."/>
            <person name="Broomall S.M."/>
            <person name="McNew L.A."/>
            <person name="Daligault H."/>
            <person name="Chapman C."/>
            <person name="Bruce D."/>
            <person name="Karavis M."/>
            <person name="Krepps M."/>
            <person name="McGregor P.A."/>
            <person name="Hong C."/>
            <person name="Park K.H."/>
            <person name="Akmal A."/>
            <person name="Feldman A."/>
            <person name="Lin J.S."/>
            <person name="Chang W.E."/>
            <person name="Higgs B.W."/>
            <person name="Demirev P."/>
            <person name="Lindquist J."/>
            <person name="Liem A."/>
            <person name="Fochler E."/>
            <person name="Read T.D."/>
            <person name="Tapia R."/>
            <person name="Johnson S."/>
            <person name="Bishop-Lilly K.A."/>
            <person name="Detter C."/>
            <person name="Han C."/>
            <person name="Sozhamannan S."/>
            <person name="Rosenzweig C.N."/>
            <person name="Skowronski E.W."/>
        </authorList>
    </citation>
    <scope>NUCLEOTIDE SEQUENCE [LARGE SCALE GENOMIC DNA]</scope>
    <source>
        <strain evidence="2 3">AK5</strain>
    </source>
</reference>
<dbReference type="InterPro" id="IPR050266">
    <property type="entry name" value="AB_hydrolase_sf"/>
</dbReference>
<evidence type="ECO:0000313" key="2">
    <source>
        <dbReference type="EMBL" id="RUO21328.1"/>
    </source>
</evidence>
<proteinExistence type="predicted"/>
<name>A0A432VXK6_9GAMM</name>
<dbReference type="RefSeq" id="WP_126790305.1">
    <property type="nucleotide sequence ID" value="NZ_PIPI01000001.1"/>
</dbReference>
<dbReference type="Pfam" id="PF00561">
    <property type="entry name" value="Abhydrolase_1"/>
    <property type="match status" value="1"/>
</dbReference>
<dbReference type="AlphaFoldDB" id="A0A432VXK6"/>
<dbReference type="PANTHER" id="PTHR43798">
    <property type="entry name" value="MONOACYLGLYCEROL LIPASE"/>
    <property type="match status" value="1"/>
</dbReference>
<dbReference type="InterPro" id="IPR000073">
    <property type="entry name" value="AB_hydrolase_1"/>
</dbReference>
<comment type="caution">
    <text evidence="2">The sequence shown here is derived from an EMBL/GenBank/DDBJ whole genome shotgun (WGS) entry which is preliminary data.</text>
</comment>
<gene>
    <name evidence="2" type="ORF">CWE06_00165</name>
</gene>
<dbReference type="Proteomes" id="UP000288212">
    <property type="component" value="Unassembled WGS sequence"/>
</dbReference>
<dbReference type="GO" id="GO:0016787">
    <property type="term" value="F:hydrolase activity"/>
    <property type="evidence" value="ECO:0007669"/>
    <property type="project" value="UniProtKB-KW"/>
</dbReference>
<dbReference type="OrthoDB" id="6117067at2"/>